<dbReference type="OrthoDB" id="10503476at2759"/>
<dbReference type="EMBL" id="JAAAIN010000262">
    <property type="protein sequence ID" value="KAG0317133.1"/>
    <property type="molecule type" value="Genomic_DNA"/>
</dbReference>
<gene>
    <name evidence="1" type="ORF">BGZ97_005863</name>
</gene>
<reference evidence="1" key="1">
    <citation type="journal article" date="2020" name="Fungal Divers.">
        <title>Resolving the Mortierellaceae phylogeny through synthesis of multi-gene phylogenetics and phylogenomics.</title>
        <authorList>
            <person name="Vandepol N."/>
            <person name="Liber J."/>
            <person name="Desiro A."/>
            <person name="Na H."/>
            <person name="Kennedy M."/>
            <person name="Barry K."/>
            <person name="Grigoriev I.V."/>
            <person name="Miller A.N."/>
            <person name="O'Donnell K."/>
            <person name="Stajich J.E."/>
            <person name="Bonito G."/>
        </authorList>
    </citation>
    <scope>NUCLEOTIDE SEQUENCE</scope>
    <source>
        <strain evidence="1">NVP60</strain>
    </source>
</reference>
<comment type="caution">
    <text evidence="1">The sequence shown here is derived from an EMBL/GenBank/DDBJ whole genome shotgun (WGS) entry which is preliminary data.</text>
</comment>
<sequence>MVLHQKTKQAFQSKDLSVAYANCWSDLVEPFKADSNDQPLVAAWLHFINESRQEQEKYGRTTAQQQAAAFKKL</sequence>
<name>A0A9P6USD1_9FUNG</name>
<keyword evidence="2" id="KW-1185">Reference proteome</keyword>
<dbReference type="Proteomes" id="UP000823405">
    <property type="component" value="Unassembled WGS sequence"/>
</dbReference>
<dbReference type="AlphaFoldDB" id="A0A9P6USD1"/>
<organism evidence="1 2">
    <name type="scientific">Linnemannia gamsii</name>
    <dbReference type="NCBI Taxonomy" id="64522"/>
    <lineage>
        <taxon>Eukaryota</taxon>
        <taxon>Fungi</taxon>
        <taxon>Fungi incertae sedis</taxon>
        <taxon>Mucoromycota</taxon>
        <taxon>Mortierellomycotina</taxon>
        <taxon>Mortierellomycetes</taxon>
        <taxon>Mortierellales</taxon>
        <taxon>Mortierellaceae</taxon>
        <taxon>Linnemannia</taxon>
    </lineage>
</organism>
<proteinExistence type="predicted"/>
<feature type="non-terminal residue" evidence="1">
    <location>
        <position position="73"/>
    </location>
</feature>
<evidence type="ECO:0000313" key="1">
    <source>
        <dbReference type="EMBL" id="KAG0317133.1"/>
    </source>
</evidence>
<protein>
    <submittedName>
        <fullName evidence="1">Uncharacterized protein</fullName>
    </submittedName>
</protein>
<evidence type="ECO:0000313" key="2">
    <source>
        <dbReference type="Proteomes" id="UP000823405"/>
    </source>
</evidence>
<accession>A0A9P6USD1</accession>